<evidence type="ECO:0000256" key="1">
    <source>
        <dbReference type="ARBA" id="ARBA00010688"/>
    </source>
</evidence>
<dbReference type="GO" id="GO:0016301">
    <property type="term" value="F:kinase activity"/>
    <property type="evidence" value="ECO:0007669"/>
    <property type="project" value="UniProtKB-KW"/>
</dbReference>
<dbReference type="Proteomes" id="UP001199642">
    <property type="component" value="Chromosome"/>
</dbReference>
<organism evidence="6 7">
    <name type="scientific">Microbacterium resistens</name>
    <dbReference type="NCBI Taxonomy" id="156977"/>
    <lineage>
        <taxon>Bacteria</taxon>
        <taxon>Bacillati</taxon>
        <taxon>Actinomycetota</taxon>
        <taxon>Actinomycetes</taxon>
        <taxon>Micrococcales</taxon>
        <taxon>Microbacteriaceae</taxon>
        <taxon>Microbacterium</taxon>
    </lineage>
</organism>
<evidence type="ECO:0000313" key="7">
    <source>
        <dbReference type="Proteomes" id="UP001199642"/>
    </source>
</evidence>
<accession>A0ABY3RNM5</accession>
<dbReference type="RefSeq" id="WP_231819144.1">
    <property type="nucleotide sequence ID" value="NZ_CP082781.1"/>
</dbReference>
<dbReference type="InterPro" id="IPR029056">
    <property type="entry name" value="Ribokinase-like"/>
</dbReference>
<dbReference type="Pfam" id="PF00294">
    <property type="entry name" value="PfkB"/>
    <property type="match status" value="1"/>
</dbReference>
<protein>
    <submittedName>
        <fullName evidence="6">Carbohydrate kinase family protein</fullName>
    </submittedName>
</protein>
<name>A0ABY3RNM5_9MICO</name>
<keyword evidence="7" id="KW-1185">Reference proteome</keyword>
<evidence type="ECO:0000256" key="3">
    <source>
        <dbReference type="ARBA" id="ARBA00022777"/>
    </source>
</evidence>
<keyword evidence="2 4" id="KW-0808">Transferase</keyword>
<dbReference type="EMBL" id="CP082781">
    <property type="protein sequence ID" value="UGS25227.1"/>
    <property type="molecule type" value="Genomic_DNA"/>
</dbReference>
<evidence type="ECO:0000256" key="4">
    <source>
        <dbReference type="RuleBase" id="RU003704"/>
    </source>
</evidence>
<dbReference type="PANTHER" id="PTHR10584:SF166">
    <property type="entry name" value="RIBOKINASE"/>
    <property type="match status" value="1"/>
</dbReference>
<dbReference type="CDD" id="cd01166">
    <property type="entry name" value="KdgK"/>
    <property type="match status" value="1"/>
</dbReference>
<dbReference type="InterPro" id="IPR002173">
    <property type="entry name" value="Carboh/pur_kinase_PfkB_CS"/>
</dbReference>
<evidence type="ECO:0000256" key="2">
    <source>
        <dbReference type="ARBA" id="ARBA00022679"/>
    </source>
</evidence>
<dbReference type="Gene3D" id="3.40.1190.20">
    <property type="match status" value="1"/>
</dbReference>
<dbReference type="SUPFAM" id="SSF53613">
    <property type="entry name" value="Ribokinase-like"/>
    <property type="match status" value="1"/>
</dbReference>
<dbReference type="InterPro" id="IPR002139">
    <property type="entry name" value="Ribo/fructo_kinase"/>
</dbReference>
<dbReference type="PANTHER" id="PTHR10584">
    <property type="entry name" value="SUGAR KINASE"/>
    <property type="match status" value="1"/>
</dbReference>
<gene>
    <name evidence="6" type="ORF">K8F61_11045</name>
</gene>
<dbReference type="InterPro" id="IPR011611">
    <property type="entry name" value="PfkB_dom"/>
</dbReference>
<comment type="similarity">
    <text evidence="1 4">Belongs to the carbohydrate kinase PfkB family.</text>
</comment>
<feature type="domain" description="Carbohydrate kinase PfkB" evidence="5">
    <location>
        <begin position="10"/>
        <end position="308"/>
    </location>
</feature>
<evidence type="ECO:0000313" key="6">
    <source>
        <dbReference type="EMBL" id="UGS25227.1"/>
    </source>
</evidence>
<reference evidence="6 7" key="1">
    <citation type="submission" date="2023-01" db="EMBL/GenBank/DDBJ databases">
        <title>Characterization of estradiol degrading bacteria Microbacterium sp. MZT7 and reveal degrading genes through genome analysis.</title>
        <authorList>
            <person name="Hao P."/>
            <person name="Gao Y."/>
        </authorList>
    </citation>
    <scope>NUCLEOTIDE SEQUENCE [LARGE SCALE GENOMIC DNA]</scope>
    <source>
        <strain evidence="6 7">MZT7</strain>
    </source>
</reference>
<keyword evidence="3 4" id="KW-0418">Kinase</keyword>
<dbReference type="PROSITE" id="PS00584">
    <property type="entry name" value="PFKB_KINASES_2"/>
    <property type="match status" value="1"/>
</dbReference>
<sequence>MSAGTGAVRRLLVIGDANADLVLRGDVVPRFGQAEQILDAADLVLGGSASIVACGAARLDVPTSLLARVGDDAFGAFVLDALRERGVDTADVRVRAEAATGLSVILSAPEDRSILTALGTIPDLSAEDAIERIRRWRGTAGILHVASYFLQPALAAGLPAVLAEARERGWTTSLDTNWDPAERWLGLAEALPHLDLLLPNRSELRAIAGALGVTDAPDEELARALSRRGPRVVVKDGARGGWSVRGEDAVERGPGRRVDVVDTTGAGDSFDAGYLAALAHGVGAERERLRWAAVAGSLSTTRSGGTAGQATRGELLAALTG</sequence>
<proteinExistence type="inferred from homology"/>
<evidence type="ECO:0000259" key="5">
    <source>
        <dbReference type="Pfam" id="PF00294"/>
    </source>
</evidence>
<dbReference type="PRINTS" id="PR00990">
    <property type="entry name" value="RIBOKINASE"/>
</dbReference>